<reference evidence="15 16" key="1">
    <citation type="submission" date="2024-08" db="EMBL/GenBank/DDBJ databases">
        <title>Two novel Cytobacillus novel species.</title>
        <authorList>
            <person name="Liu G."/>
        </authorList>
    </citation>
    <scope>NUCLEOTIDE SEQUENCE [LARGE SCALE GENOMIC DNA]</scope>
    <source>
        <strain evidence="15 16">FJAT-54145</strain>
    </source>
</reference>
<dbReference type="Gene3D" id="3.50.50.60">
    <property type="entry name" value="FAD/NAD(P)-binding domain"/>
    <property type="match status" value="1"/>
</dbReference>
<dbReference type="InterPro" id="IPR037099">
    <property type="entry name" value="Fum_R/Succ_DH_flav-like_C_sf"/>
</dbReference>
<evidence type="ECO:0000256" key="8">
    <source>
        <dbReference type="ARBA" id="ARBA00022827"/>
    </source>
</evidence>
<dbReference type="Pfam" id="PF00890">
    <property type="entry name" value="FAD_binding_2"/>
    <property type="match status" value="1"/>
</dbReference>
<dbReference type="Pfam" id="PF02910">
    <property type="entry name" value="Succ_DH_flav_C"/>
    <property type="match status" value="1"/>
</dbReference>
<keyword evidence="9 12" id="KW-0560">Oxidoreductase</keyword>
<dbReference type="InterPro" id="IPR015939">
    <property type="entry name" value="Fum_Rdtase/Succ_DH_flav-like_C"/>
</dbReference>
<evidence type="ECO:0000256" key="1">
    <source>
        <dbReference type="ARBA" id="ARBA00001974"/>
    </source>
</evidence>
<comment type="subcellular location">
    <subcellularLocation>
        <location evidence="12">Cytoplasm</location>
    </subcellularLocation>
</comment>
<feature type="domain" description="FAD-dependent oxidoreductase 2 FAD-binding" evidence="13">
    <location>
        <begin position="6"/>
        <end position="369"/>
    </location>
</feature>
<name>A0ABW6KH19_9BACI</name>
<dbReference type="SUPFAM" id="SSF46977">
    <property type="entry name" value="Succinate dehydrogenase/fumarate reductase flavoprotein C-terminal domain"/>
    <property type="match status" value="1"/>
</dbReference>
<evidence type="ECO:0000256" key="2">
    <source>
        <dbReference type="ARBA" id="ARBA00004950"/>
    </source>
</evidence>
<evidence type="ECO:0000259" key="13">
    <source>
        <dbReference type="Pfam" id="PF00890"/>
    </source>
</evidence>
<dbReference type="InterPro" id="IPR005288">
    <property type="entry name" value="NadB"/>
</dbReference>
<proteinExistence type="inferred from homology"/>
<dbReference type="InterPro" id="IPR003953">
    <property type="entry name" value="FAD-dep_OxRdtase_2_FAD-bd"/>
</dbReference>
<accession>A0ABW6KH19</accession>
<keyword evidence="8 12" id="KW-0274">FAD</keyword>
<dbReference type="SUPFAM" id="SSF56425">
    <property type="entry name" value="Succinate dehydrogenase/fumarate reductase flavoprotein, catalytic domain"/>
    <property type="match status" value="1"/>
</dbReference>
<comment type="pathway">
    <text evidence="2 12">Cofactor biosynthesis; NAD(+) biosynthesis; iminoaspartate from L-aspartate (oxidase route): step 1/1.</text>
</comment>
<evidence type="ECO:0000256" key="5">
    <source>
        <dbReference type="ARBA" id="ARBA00021901"/>
    </source>
</evidence>
<evidence type="ECO:0000256" key="11">
    <source>
        <dbReference type="NCBIfam" id="TIGR00551"/>
    </source>
</evidence>
<dbReference type="EC" id="1.4.3.16" evidence="4 11"/>
<dbReference type="SUPFAM" id="SSF51905">
    <property type="entry name" value="FAD/NAD(P)-binding domain"/>
    <property type="match status" value="1"/>
</dbReference>
<comment type="catalytic activity">
    <reaction evidence="10">
        <text>L-aspartate + O2 = iminosuccinate + H2O2</text>
        <dbReference type="Rhea" id="RHEA:25876"/>
        <dbReference type="ChEBI" id="CHEBI:15379"/>
        <dbReference type="ChEBI" id="CHEBI:16240"/>
        <dbReference type="ChEBI" id="CHEBI:29991"/>
        <dbReference type="ChEBI" id="CHEBI:77875"/>
        <dbReference type="EC" id="1.4.3.16"/>
    </reaction>
    <physiologicalReaction direction="left-to-right" evidence="10">
        <dbReference type="Rhea" id="RHEA:25877"/>
    </physiologicalReaction>
</comment>
<evidence type="ECO:0000256" key="6">
    <source>
        <dbReference type="ARBA" id="ARBA00022630"/>
    </source>
</evidence>
<evidence type="ECO:0000256" key="4">
    <source>
        <dbReference type="ARBA" id="ARBA00012173"/>
    </source>
</evidence>
<protein>
    <recommendedName>
        <fullName evidence="5 11">L-aspartate oxidase</fullName>
        <ecNumber evidence="4 11">1.4.3.16</ecNumber>
    </recommendedName>
</protein>
<comment type="caution">
    <text evidence="15">The sequence shown here is derived from an EMBL/GenBank/DDBJ whole genome shotgun (WGS) entry which is preliminary data.</text>
</comment>
<comment type="similarity">
    <text evidence="3 12">Belongs to the FAD-dependent oxidoreductase 2 family. NadB subfamily.</text>
</comment>
<dbReference type="InterPro" id="IPR036188">
    <property type="entry name" value="FAD/NAD-bd_sf"/>
</dbReference>
<dbReference type="Proteomes" id="UP001601059">
    <property type="component" value="Unassembled WGS sequence"/>
</dbReference>
<evidence type="ECO:0000313" key="15">
    <source>
        <dbReference type="EMBL" id="MFE8703471.1"/>
    </source>
</evidence>
<evidence type="ECO:0000256" key="3">
    <source>
        <dbReference type="ARBA" id="ARBA00008562"/>
    </source>
</evidence>
<keyword evidence="6 12" id="KW-0285">Flavoprotein</keyword>
<sequence length="526" mass="58393">MRRTNVLIIGSGIAALQLAKRLRRDMNVIILTKSKVKHGNSYMAQGGVAAAMSSSDDPYKHFLDTLEAGRYHNNREIVLKMTEEAPALIRELFDEGCRFDTDDKGKLLLGMEGAHSEKRIVHGGGDATGQRMMNFLIDTVSHVQIIEDITVYELITKNNLCVGVKGKYNDGTREQIYADHIVLATGGLGQIYSFTSNAETVTGDGIALAYRVGAEIADMEFIQFHPTLLNINGQGKGLVSEAVRGEGAKLVTEDGTEIMNGVHPFKDLAPRHVVSQTIYDYVKKGKTVYLDISSIEKFESKFPTITALCHENDIDLNKGKIPVIPGCHFLMGGVKTDLYGRTNIDRLYAIGEVACTGIHGANRLASNSLLEGLFFGKNLAQYLNLKFDHSSTSDMYRSDIFMCEKNALHLPEVATIKDKMMSNAGIVRSKEGLMNQIEWLAGFDIHNLVEMDLDHLSSEDITKVFMLITSWLVTDSALKRTESRGGHFRADFPQENDDRWKQNQIIQKRLAVKGDRDEQIKAAVAT</sequence>
<dbReference type="Gene3D" id="3.90.700.10">
    <property type="entry name" value="Succinate dehydrogenase/fumarate reductase flavoprotein, catalytic domain"/>
    <property type="match status" value="1"/>
</dbReference>
<organism evidence="15 16">
    <name type="scientific">Cytobacillus spartinae</name>
    <dbReference type="NCBI Taxonomy" id="3299023"/>
    <lineage>
        <taxon>Bacteria</taxon>
        <taxon>Bacillati</taxon>
        <taxon>Bacillota</taxon>
        <taxon>Bacilli</taxon>
        <taxon>Bacillales</taxon>
        <taxon>Bacillaceae</taxon>
        <taxon>Cytobacillus</taxon>
    </lineage>
</organism>
<evidence type="ECO:0000256" key="7">
    <source>
        <dbReference type="ARBA" id="ARBA00022642"/>
    </source>
</evidence>
<comment type="cofactor">
    <cofactor evidence="1 12">
        <name>FAD</name>
        <dbReference type="ChEBI" id="CHEBI:57692"/>
    </cofactor>
</comment>
<evidence type="ECO:0000256" key="10">
    <source>
        <dbReference type="ARBA" id="ARBA00048305"/>
    </source>
</evidence>
<evidence type="ECO:0000259" key="14">
    <source>
        <dbReference type="Pfam" id="PF02910"/>
    </source>
</evidence>
<dbReference type="NCBIfam" id="NF005978">
    <property type="entry name" value="PRK08071.1"/>
    <property type="match status" value="1"/>
</dbReference>
<dbReference type="PANTHER" id="PTHR42716:SF2">
    <property type="entry name" value="L-ASPARTATE OXIDASE, CHLOROPLASTIC"/>
    <property type="match status" value="1"/>
</dbReference>
<dbReference type="NCBIfam" id="TIGR00551">
    <property type="entry name" value="nadB"/>
    <property type="match status" value="1"/>
</dbReference>
<feature type="domain" description="Fumarate reductase/succinate dehydrogenase flavoprotein-like C-terminal" evidence="14">
    <location>
        <begin position="416"/>
        <end position="507"/>
    </location>
</feature>
<keyword evidence="16" id="KW-1185">Reference proteome</keyword>
<evidence type="ECO:0000256" key="9">
    <source>
        <dbReference type="ARBA" id="ARBA00023002"/>
    </source>
</evidence>
<dbReference type="EMBL" id="JBIACK010000016">
    <property type="protein sequence ID" value="MFE8703471.1"/>
    <property type="molecule type" value="Genomic_DNA"/>
</dbReference>
<dbReference type="PRINTS" id="PR00368">
    <property type="entry name" value="FADPNR"/>
</dbReference>
<evidence type="ECO:0000313" key="16">
    <source>
        <dbReference type="Proteomes" id="UP001601059"/>
    </source>
</evidence>
<keyword evidence="7 12" id="KW-0662">Pyridine nucleotide biosynthesis</keyword>
<gene>
    <name evidence="15" type="primary">nadB</name>
    <name evidence="15" type="ORF">ACFYKX_23180</name>
</gene>
<evidence type="ECO:0000256" key="12">
    <source>
        <dbReference type="RuleBase" id="RU362049"/>
    </source>
</evidence>
<dbReference type="PANTHER" id="PTHR42716">
    <property type="entry name" value="L-ASPARTATE OXIDASE"/>
    <property type="match status" value="1"/>
</dbReference>
<dbReference type="InterPro" id="IPR027477">
    <property type="entry name" value="Succ_DH/fumarate_Rdtase_cat_sf"/>
</dbReference>
<dbReference type="RefSeq" id="WP_389364035.1">
    <property type="nucleotide sequence ID" value="NZ_JBIACK010000016.1"/>
</dbReference>
<dbReference type="GO" id="GO:0008734">
    <property type="term" value="F:L-aspartate oxidase activity"/>
    <property type="evidence" value="ECO:0007669"/>
    <property type="project" value="UniProtKB-EC"/>
</dbReference>
<dbReference type="Gene3D" id="1.20.58.100">
    <property type="entry name" value="Fumarate reductase/succinate dehydrogenase flavoprotein-like, C-terminal domain"/>
    <property type="match status" value="1"/>
</dbReference>
<comment type="function">
    <text evidence="12">Catalyzes the oxidation of L-aspartate to iminoaspartate.</text>
</comment>